<keyword evidence="3" id="KW-1185">Reference proteome</keyword>
<reference evidence="2" key="1">
    <citation type="submission" date="2019-03" db="EMBL/GenBank/DDBJ databases">
        <title>WGS assembly of Setaria viridis.</title>
        <authorList>
            <person name="Huang P."/>
            <person name="Jenkins J."/>
            <person name="Grimwood J."/>
            <person name="Barry K."/>
            <person name="Healey A."/>
            <person name="Mamidi S."/>
            <person name="Sreedasyam A."/>
            <person name="Shu S."/>
            <person name="Feldman M."/>
            <person name="Wu J."/>
            <person name="Yu Y."/>
            <person name="Chen C."/>
            <person name="Johnson J."/>
            <person name="Rokhsar D."/>
            <person name="Baxter I."/>
            <person name="Schmutz J."/>
            <person name="Brutnell T."/>
            <person name="Kellogg E."/>
        </authorList>
    </citation>
    <scope>NUCLEOTIDE SEQUENCE [LARGE SCALE GENOMIC DNA]</scope>
</reference>
<feature type="region of interest" description="Disordered" evidence="1">
    <location>
        <begin position="79"/>
        <end position="115"/>
    </location>
</feature>
<gene>
    <name evidence="2" type="ORF">SEVIR_2G236150v2</name>
</gene>
<feature type="compositionally biased region" description="Acidic residues" evidence="1">
    <location>
        <begin position="95"/>
        <end position="104"/>
    </location>
</feature>
<sequence>MQYGCIRSIGDLGPGFNPFNQHLHILGFGSDQSLKQFASGVRAELRLADGFYELHPAPEDEAIAELLPPKAEVAPEVEQFSSSLLEEGPQLEGFEAQDFEESEQLEQVLQGKSCP</sequence>
<dbReference type="AlphaFoldDB" id="A0A4V6DEG2"/>
<dbReference type="EMBL" id="CM016553">
    <property type="protein sequence ID" value="TKW33446.1"/>
    <property type="molecule type" value="Genomic_DNA"/>
</dbReference>
<evidence type="ECO:0000256" key="1">
    <source>
        <dbReference type="SAM" id="MobiDB-lite"/>
    </source>
</evidence>
<organism evidence="2 3">
    <name type="scientific">Setaria viridis</name>
    <name type="common">Green bristlegrass</name>
    <name type="synonym">Setaria italica subsp. viridis</name>
    <dbReference type="NCBI Taxonomy" id="4556"/>
    <lineage>
        <taxon>Eukaryota</taxon>
        <taxon>Viridiplantae</taxon>
        <taxon>Streptophyta</taxon>
        <taxon>Embryophyta</taxon>
        <taxon>Tracheophyta</taxon>
        <taxon>Spermatophyta</taxon>
        <taxon>Magnoliopsida</taxon>
        <taxon>Liliopsida</taxon>
        <taxon>Poales</taxon>
        <taxon>Poaceae</taxon>
        <taxon>PACMAD clade</taxon>
        <taxon>Panicoideae</taxon>
        <taxon>Panicodae</taxon>
        <taxon>Paniceae</taxon>
        <taxon>Cenchrinae</taxon>
        <taxon>Setaria</taxon>
    </lineage>
</organism>
<evidence type="ECO:0000313" key="3">
    <source>
        <dbReference type="Proteomes" id="UP000298652"/>
    </source>
</evidence>
<dbReference type="Gramene" id="TKW33446">
    <property type="protein sequence ID" value="TKW33446"/>
    <property type="gene ID" value="SEVIR_2G236150v2"/>
</dbReference>
<dbReference type="Proteomes" id="UP000298652">
    <property type="component" value="Chromosome 2"/>
</dbReference>
<evidence type="ECO:0000313" key="2">
    <source>
        <dbReference type="EMBL" id="TKW33446.1"/>
    </source>
</evidence>
<protein>
    <submittedName>
        <fullName evidence="2">Uncharacterized protein</fullName>
    </submittedName>
</protein>
<accession>A0A4V6DEG2</accession>
<name>A0A4V6DEG2_SETVI</name>
<proteinExistence type="predicted"/>